<keyword evidence="2" id="KW-1185">Reference proteome</keyword>
<protein>
    <submittedName>
        <fullName evidence="3">Uncharacterized protein</fullName>
    </submittedName>
</protein>
<dbReference type="Proteomes" id="UP000887540">
    <property type="component" value="Unplaced"/>
</dbReference>
<name>A0A914DE65_9BILA</name>
<evidence type="ECO:0000313" key="2">
    <source>
        <dbReference type="Proteomes" id="UP000887540"/>
    </source>
</evidence>
<keyword evidence="1" id="KW-1133">Transmembrane helix</keyword>
<evidence type="ECO:0000313" key="3">
    <source>
        <dbReference type="WBParaSite" id="ACRNAN_scaffold244.g11318.t1"/>
    </source>
</evidence>
<sequence>MSSTNSKILESSTLYSTLASLKRNNDTSYILSTIGVILAMLICVFAAFICCVCITYWFRISYWCSRRCRSNHRRSNATYPQPNIDVDVHVTSFNNPPSPPPYRIRPTLLDVDRLSLPSYEQVQQQHIKHVKLPLDYAATLNSPE</sequence>
<organism evidence="2 3">
    <name type="scientific">Acrobeloides nanus</name>
    <dbReference type="NCBI Taxonomy" id="290746"/>
    <lineage>
        <taxon>Eukaryota</taxon>
        <taxon>Metazoa</taxon>
        <taxon>Ecdysozoa</taxon>
        <taxon>Nematoda</taxon>
        <taxon>Chromadorea</taxon>
        <taxon>Rhabditida</taxon>
        <taxon>Tylenchina</taxon>
        <taxon>Cephalobomorpha</taxon>
        <taxon>Cephaloboidea</taxon>
        <taxon>Cephalobidae</taxon>
        <taxon>Acrobeloides</taxon>
    </lineage>
</organism>
<proteinExistence type="predicted"/>
<feature type="transmembrane region" description="Helical" evidence="1">
    <location>
        <begin position="29"/>
        <end position="58"/>
    </location>
</feature>
<evidence type="ECO:0000256" key="1">
    <source>
        <dbReference type="SAM" id="Phobius"/>
    </source>
</evidence>
<keyword evidence="1" id="KW-0472">Membrane</keyword>
<keyword evidence="1" id="KW-0812">Transmembrane</keyword>
<reference evidence="3" key="1">
    <citation type="submission" date="2022-11" db="UniProtKB">
        <authorList>
            <consortium name="WormBaseParasite"/>
        </authorList>
    </citation>
    <scope>IDENTIFICATION</scope>
</reference>
<dbReference type="WBParaSite" id="ACRNAN_scaffold244.g11318.t1">
    <property type="protein sequence ID" value="ACRNAN_scaffold244.g11318.t1"/>
    <property type="gene ID" value="ACRNAN_scaffold244.g11318"/>
</dbReference>
<accession>A0A914DE65</accession>
<dbReference type="AlphaFoldDB" id="A0A914DE65"/>